<dbReference type="RefSeq" id="WP_323077650.1">
    <property type="nucleotide sequence ID" value="NZ_CBCSKM010000008.1"/>
</dbReference>
<protein>
    <submittedName>
        <fullName evidence="1">Uncharacterized protein</fullName>
    </submittedName>
</protein>
<comment type="caution">
    <text evidence="1">The sequence shown here is derived from an EMBL/GenBank/DDBJ whole genome shotgun (WGS) entry which is preliminary data.</text>
</comment>
<dbReference type="EMBL" id="JAYERP010000001">
    <property type="protein sequence ID" value="MEA3570951.1"/>
    <property type="molecule type" value="Genomic_DNA"/>
</dbReference>
<name>A0ABU5PM44_9BACL</name>
<accession>A0ABU5PM44</accession>
<keyword evidence="2" id="KW-1185">Reference proteome</keyword>
<evidence type="ECO:0000313" key="1">
    <source>
        <dbReference type="EMBL" id="MEA3570951.1"/>
    </source>
</evidence>
<organism evidence="1 2">
    <name type="scientific">Paenibacillus phoenicis</name>
    <dbReference type="NCBI Taxonomy" id="554117"/>
    <lineage>
        <taxon>Bacteria</taxon>
        <taxon>Bacillati</taxon>
        <taxon>Bacillota</taxon>
        <taxon>Bacilli</taxon>
        <taxon>Bacillales</taxon>
        <taxon>Paenibacillaceae</taxon>
        <taxon>Paenibacillus</taxon>
    </lineage>
</organism>
<proteinExistence type="predicted"/>
<dbReference type="Proteomes" id="UP001292216">
    <property type="component" value="Unassembled WGS sequence"/>
</dbReference>
<gene>
    <name evidence="1" type="ORF">U9M73_13245</name>
</gene>
<evidence type="ECO:0000313" key="2">
    <source>
        <dbReference type="Proteomes" id="UP001292216"/>
    </source>
</evidence>
<reference evidence="1 2" key="1">
    <citation type="submission" date="2023-12" db="EMBL/GenBank/DDBJ databases">
        <title>Whole genome sequencing of Paenibacillus phoenicis isolated from the Phoenix Mars Lander spacecraft assembly facility.</title>
        <authorList>
            <person name="Garcia A."/>
            <person name="Venkateswaran K."/>
        </authorList>
    </citation>
    <scope>NUCLEOTIDE SEQUENCE [LARGE SCALE GENOMIC DNA]</scope>
    <source>
        <strain evidence="1 2">3PO2SA</strain>
    </source>
</reference>
<sequence>MKSIILVPTHEIGYYRNCRTNLIEIALGTGRNAQHATIHPSLFYAIFPQLDRTIAGDIAEATPDQLAAIGLKTTRKPHHFREVTVEPAAPAEPPLQARYVFDPTTGRYFVRIMEPRQEISVNAALLRRVIDISPRAVLGATPLTYAQAAALGFVVPKGGADRDRVHTAPELLQAYA</sequence>